<protein>
    <submittedName>
        <fullName evidence="1">Uncharacterized protein</fullName>
    </submittedName>
</protein>
<evidence type="ECO:0000313" key="1">
    <source>
        <dbReference type="EMBL" id="KAL1638990.1"/>
    </source>
</evidence>
<feature type="non-terminal residue" evidence="1">
    <location>
        <position position="56"/>
    </location>
</feature>
<keyword evidence="2" id="KW-1185">Reference proteome</keyword>
<proteinExistence type="predicted"/>
<name>A0ABR3THJ6_9PEZI</name>
<organism evidence="1 2">
    <name type="scientific">Diplodia intermedia</name>
    <dbReference type="NCBI Taxonomy" id="856260"/>
    <lineage>
        <taxon>Eukaryota</taxon>
        <taxon>Fungi</taxon>
        <taxon>Dikarya</taxon>
        <taxon>Ascomycota</taxon>
        <taxon>Pezizomycotina</taxon>
        <taxon>Dothideomycetes</taxon>
        <taxon>Dothideomycetes incertae sedis</taxon>
        <taxon>Botryosphaeriales</taxon>
        <taxon>Botryosphaeriaceae</taxon>
        <taxon>Diplodia</taxon>
    </lineage>
</organism>
<dbReference type="EMBL" id="JAKEKT020000071">
    <property type="protein sequence ID" value="KAL1638990.1"/>
    <property type="molecule type" value="Genomic_DNA"/>
</dbReference>
<gene>
    <name evidence="1" type="ORF">SLS58_008448</name>
</gene>
<accession>A0ABR3THJ6</accession>
<reference evidence="1 2" key="1">
    <citation type="journal article" date="2023" name="Plant Dis.">
        <title>First Report of Diplodia intermedia Causing Canker and Dieback Diseases on Apple Trees in Canada.</title>
        <authorList>
            <person name="Ellouze W."/>
            <person name="Ilyukhin E."/>
            <person name="Sulman M."/>
            <person name="Ali S."/>
        </authorList>
    </citation>
    <scope>NUCLEOTIDE SEQUENCE [LARGE SCALE GENOMIC DNA]</scope>
    <source>
        <strain evidence="1 2">M45-28</strain>
    </source>
</reference>
<sequence length="56" mass="6651">MSELRKMASMPSLRSLELKRRLSFNVNVRQWPTRAKDWFMEGYRASGDFDKRLASV</sequence>
<evidence type="ECO:0000313" key="2">
    <source>
        <dbReference type="Proteomes" id="UP001521184"/>
    </source>
</evidence>
<comment type="caution">
    <text evidence="1">The sequence shown here is derived from an EMBL/GenBank/DDBJ whole genome shotgun (WGS) entry which is preliminary data.</text>
</comment>
<dbReference type="Proteomes" id="UP001521184">
    <property type="component" value="Unassembled WGS sequence"/>
</dbReference>